<dbReference type="SUPFAM" id="SSF52743">
    <property type="entry name" value="Subtilisin-like"/>
    <property type="match status" value="1"/>
</dbReference>
<feature type="signal peptide" evidence="8">
    <location>
        <begin position="1"/>
        <end position="21"/>
    </location>
</feature>
<dbReference type="InterPro" id="IPR010259">
    <property type="entry name" value="S8pro/Inhibitor_I9"/>
</dbReference>
<gene>
    <name evidence="11" type="ORF">X797_012020</name>
</gene>
<keyword evidence="2 6" id="KW-0645">Protease</keyword>
<dbReference type="InterPro" id="IPR022398">
    <property type="entry name" value="Peptidase_S8_His-AS"/>
</dbReference>
<evidence type="ECO:0000256" key="5">
    <source>
        <dbReference type="ARBA" id="ARBA00022825"/>
    </source>
</evidence>
<dbReference type="PROSITE" id="PS00138">
    <property type="entry name" value="SUBTILASE_SER"/>
    <property type="match status" value="1"/>
</dbReference>
<evidence type="ECO:0000313" key="12">
    <source>
        <dbReference type="Proteomes" id="UP000030151"/>
    </source>
</evidence>
<proteinExistence type="inferred from homology"/>
<comment type="similarity">
    <text evidence="1 6 7">Belongs to the peptidase S8 family.</text>
</comment>
<accession>A0A014QQG2</accession>
<feature type="chain" id="PRO_5001473893" evidence="8">
    <location>
        <begin position="22"/>
        <end position="414"/>
    </location>
</feature>
<feature type="active site" description="Charge relay system" evidence="6">
    <location>
        <position position="155"/>
    </location>
</feature>
<dbReference type="CDD" id="cd04077">
    <property type="entry name" value="Peptidases_S8_PCSK9_ProteinaseK_like"/>
    <property type="match status" value="1"/>
</dbReference>
<dbReference type="Pfam" id="PF00082">
    <property type="entry name" value="Peptidase_S8"/>
    <property type="match status" value="1"/>
</dbReference>
<evidence type="ECO:0000256" key="4">
    <source>
        <dbReference type="ARBA" id="ARBA00022801"/>
    </source>
</evidence>
<reference evidence="11 12" key="1">
    <citation type="submission" date="2014-02" db="EMBL/GenBank/DDBJ databases">
        <title>The genome sequence of the entomopathogenic fungus Metarhizium robertsii ARSEF 2575.</title>
        <authorList>
            <person name="Giuliano Garisto Donzelli B."/>
            <person name="Roe B.A."/>
            <person name="Macmil S.L."/>
            <person name="Krasnoff S.B."/>
            <person name="Gibson D.M."/>
        </authorList>
    </citation>
    <scope>NUCLEOTIDE SEQUENCE [LARGE SCALE GENOMIC DNA]</scope>
    <source>
        <strain evidence="11 12">ARSEF 2575</strain>
    </source>
</reference>
<dbReference type="InterPro" id="IPR036852">
    <property type="entry name" value="Peptidase_S8/S53_dom_sf"/>
</dbReference>
<dbReference type="InterPro" id="IPR015500">
    <property type="entry name" value="Peptidase_S8_subtilisin-rel"/>
</dbReference>
<dbReference type="HOGENOM" id="CLU_011263_1_4_1"/>
<dbReference type="InterPro" id="IPR034193">
    <property type="entry name" value="PCSK9_ProteinaseK-like"/>
</dbReference>
<dbReference type="PRINTS" id="PR00723">
    <property type="entry name" value="SUBTILISIN"/>
</dbReference>
<evidence type="ECO:0000256" key="2">
    <source>
        <dbReference type="ARBA" id="ARBA00022670"/>
    </source>
</evidence>
<dbReference type="GO" id="GO:0006508">
    <property type="term" value="P:proteolysis"/>
    <property type="evidence" value="ECO:0007669"/>
    <property type="project" value="UniProtKB-KW"/>
</dbReference>
<evidence type="ECO:0000256" key="7">
    <source>
        <dbReference type="RuleBase" id="RU003355"/>
    </source>
</evidence>
<dbReference type="PANTHER" id="PTHR43806:SF58">
    <property type="entry name" value="ALKALINE PROTEASE 1-RELATED"/>
    <property type="match status" value="1"/>
</dbReference>
<evidence type="ECO:0000256" key="1">
    <source>
        <dbReference type="ARBA" id="ARBA00011073"/>
    </source>
</evidence>
<dbReference type="InterPro" id="IPR050131">
    <property type="entry name" value="Peptidase_S8_subtilisin-like"/>
</dbReference>
<dbReference type="Proteomes" id="UP000030151">
    <property type="component" value="Unassembled WGS sequence"/>
</dbReference>
<evidence type="ECO:0000259" key="10">
    <source>
        <dbReference type="Pfam" id="PF05922"/>
    </source>
</evidence>
<dbReference type="InterPro" id="IPR037045">
    <property type="entry name" value="S8pro/Inhibitor_I9_sf"/>
</dbReference>
<keyword evidence="5 6" id="KW-0720">Serine protease</keyword>
<evidence type="ECO:0000256" key="3">
    <source>
        <dbReference type="ARBA" id="ARBA00022729"/>
    </source>
</evidence>
<dbReference type="InterPro" id="IPR023828">
    <property type="entry name" value="Peptidase_S8_Ser-AS"/>
</dbReference>
<dbReference type="OrthoDB" id="4937271at2759"/>
<dbReference type="PROSITE" id="PS00136">
    <property type="entry name" value="SUBTILASE_ASP"/>
    <property type="match status" value="1"/>
</dbReference>
<dbReference type="PANTHER" id="PTHR43806">
    <property type="entry name" value="PEPTIDASE S8"/>
    <property type="match status" value="1"/>
</dbReference>
<sequence length="414" mass="43737">MAILKAFTTAVIAALSLGVAAAPTQDSNGQKDKYIVTLKSGISSRDVESHMNWARGVHDASLGHRALDLPGIQKRYDFGDFHAYLGSFDKETLEKIMANPDVLGVEPDGIIMPLALTTQQNPPWALSAMSSRTPGPQPYRYDDSAGENTFAYVLDSGVHDKHVEFGGRAAPGWSAYEEDFPDRPHGDTSGHGTMVAGIIASNTYGVAKKANIIAVQTDHTVSGTLGGIAWAVRDIQSQGRVGQAVINYSGEVGLETIPDSAGYKYQPGVAMAQSMDIAFNEGILCVIAAGNDGQVVEQSSTPYQGNSTTALAVGAINQQWNFMRLSNHGPSVDILAPGENVMTISKDSDTATTVQSGTSLAAPHVAGLALYLIAAEKIKTPAELRARILALATKDKITNVPANTVNLLAFNGVQ</sequence>
<evidence type="ECO:0000313" key="11">
    <source>
        <dbReference type="EMBL" id="EXU94896.1"/>
    </source>
</evidence>
<dbReference type="eggNOG" id="KOG1153">
    <property type="taxonomic scope" value="Eukaryota"/>
</dbReference>
<dbReference type="GO" id="GO:0005576">
    <property type="term" value="C:extracellular region"/>
    <property type="evidence" value="ECO:0007669"/>
    <property type="project" value="UniProtKB-ARBA"/>
</dbReference>
<dbReference type="PROSITE" id="PS00137">
    <property type="entry name" value="SUBTILASE_HIS"/>
    <property type="match status" value="1"/>
</dbReference>
<dbReference type="Gene3D" id="3.40.50.200">
    <property type="entry name" value="Peptidase S8/S53 domain"/>
    <property type="match status" value="1"/>
</dbReference>
<dbReference type="Gene3D" id="3.30.70.80">
    <property type="entry name" value="Peptidase S8 propeptide/proteinase inhibitor I9"/>
    <property type="match status" value="1"/>
</dbReference>
<dbReference type="GO" id="GO:0004252">
    <property type="term" value="F:serine-type endopeptidase activity"/>
    <property type="evidence" value="ECO:0007669"/>
    <property type="project" value="UniProtKB-UniRule"/>
</dbReference>
<evidence type="ECO:0000256" key="8">
    <source>
        <dbReference type="SAM" id="SignalP"/>
    </source>
</evidence>
<dbReference type="PROSITE" id="PS51892">
    <property type="entry name" value="SUBTILASE"/>
    <property type="match status" value="1"/>
</dbReference>
<dbReference type="AlphaFoldDB" id="A0A014QQG2"/>
<dbReference type="InterPro" id="IPR000209">
    <property type="entry name" value="Peptidase_S8/S53_dom"/>
</dbReference>
<name>A0A014QQG2_9HYPO</name>
<protein>
    <submittedName>
        <fullName evidence="11">Peptidase S8 family protein</fullName>
    </submittedName>
</protein>
<comment type="caution">
    <text evidence="11">The sequence shown here is derived from an EMBL/GenBank/DDBJ whole genome shotgun (WGS) entry which is preliminary data.</text>
</comment>
<keyword evidence="4 6" id="KW-0378">Hydrolase</keyword>
<dbReference type="SUPFAM" id="SSF54897">
    <property type="entry name" value="Protease propeptides/inhibitors"/>
    <property type="match status" value="1"/>
</dbReference>
<evidence type="ECO:0000259" key="9">
    <source>
        <dbReference type="Pfam" id="PF00082"/>
    </source>
</evidence>
<keyword evidence="3 8" id="KW-0732">Signal</keyword>
<dbReference type="Pfam" id="PF05922">
    <property type="entry name" value="Inhibitor_I9"/>
    <property type="match status" value="1"/>
</dbReference>
<dbReference type="EMBL" id="JELW01000130">
    <property type="protein sequence ID" value="EXU94896.1"/>
    <property type="molecule type" value="Genomic_DNA"/>
</dbReference>
<feature type="active site" description="Charge relay system" evidence="6">
    <location>
        <position position="359"/>
    </location>
</feature>
<feature type="domain" description="Peptidase S8/S53" evidence="9">
    <location>
        <begin position="153"/>
        <end position="395"/>
    </location>
</feature>
<organism evidence="11 12">
    <name type="scientific">Metarhizium robertsii</name>
    <dbReference type="NCBI Taxonomy" id="568076"/>
    <lineage>
        <taxon>Eukaryota</taxon>
        <taxon>Fungi</taxon>
        <taxon>Dikarya</taxon>
        <taxon>Ascomycota</taxon>
        <taxon>Pezizomycotina</taxon>
        <taxon>Sordariomycetes</taxon>
        <taxon>Hypocreomycetidae</taxon>
        <taxon>Hypocreales</taxon>
        <taxon>Clavicipitaceae</taxon>
        <taxon>Metarhizium</taxon>
    </lineage>
</organism>
<feature type="domain" description="Inhibitor I9" evidence="10">
    <location>
        <begin position="33"/>
        <end position="109"/>
    </location>
</feature>
<feature type="active site" description="Charge relay system" evidence="6">
    <location>
        <position position="191"/>
    </location>
</feature>
<dbReference type="InterPro" id="IPR023827">
    <property type="entry name" value="Peptidase_S8_Asp-AS"/>
</dbReference>
<evidence type="ECO:0000256" key="6">
    <source>
        <dbReference type="PROSITE-ProRule" id="PRU01240"/>
    </source>
</evidence>